<comment type="pathway">
    <text evidence="3">Amino-acid biosynthesis; L-leucine biosynthesis; L-leucine from 3-methyl-2-oxobutanoate: step 2/4.</text>
</comment>
<keyword evidence="6" id="KW-1185">Reference proteome</keyword>
<name>A0AA45WX59_9CLOT</name>
<dbReference type="InterPro" id="IPR033940">
    <property type="entry name" value="IPMI_Swivel"/>
</dbReference>
<comment type="caution">
    <text evidence="5">The sequence shown here is derived from an EMBL/GenBank/DDBJ whole genome shotgun (WGS) entry which is preliminary data.</text>
</comment>
<reference evidence="5" key="1">
    <citation type="submission" date="2017-05" db="EMBL/GenBank/DDBJ databases">
        <authorList>
            <person name="Varghese N."/>
            <person name="Submissions S."/>
        </authorList>
    </citation>
    <scope>NUCLEOTIDE SEQUENCE</scope>
    <source>
        <strain evidence="5">Su22</strain>
    </source>
</reference>
<dbReference type="EMBL" id="FXUF01000010">
    <property type="protein sequence ID" value="SMP62812.1"/>
    <property type="molecule type" value="Genomic_DNA"/>
</dbReference>
<comment type="catalytic activity">
    <reaction evidence="3">
        <text>(2R,3S)-3-isopropylmalate = (2S)-2-isopropylmalate</text>
        <dbReference type="Rhea" id="RHEA:32287"/>
        <dbReference type="ChEBI" id="CHEBI:1178"/>
        <dbReference type="ChEBI" id="CHEBI:35121"/>
        <dbReference type="EC" id="4.2.1.33"/>
    </reaction>
</comment>
<evidence type="ECO:0000256" key="1">
    <source>
        <dbReference type="ARBA" id="ARBA00009869"/>
    </source>
</evidence>
<dbReference type="Pfam" id="PF00694">
    <property type="entry name" value="Aconitase_C"/>
    <property type="match status" value="1"/>
</dbReference>
<evidence type="ECO:0000256" key="2">
    <source>
        <dbReference type="ARBA" id="ARBA00023239"/>
    </source>
</evidence>
<dbReference type="EC" id="4.2.1.33" evidence="3"/>
<organism evidence="5 6">
    <name type="scientific">Anoxynatronum buryatiense</name>
    <dbReference type="NCBI Taxonomy" id="489973"/>
    <lineage>
        <taxon>Bacteria</taxon>
        <taxon>Bacillati</taxon>
        <taxon>Bacillota</taxon>
        <taxon>Clostridia</taxon>
        <taxon>Eubacteriales</taxon>
        <taxon>Clostridiaceae</taxon>
        <taxon>Anoxynatronum</taxon>
    </lineage>
</organism>
<dbReference type="InterPro" id="IPR000573">
    <property type="entry name" value="AconitaseA/IPMdHydase_ssu_swvl"/>
</dbReference>
<dbReference type="CDD" id="cd01577">
    <property type="entry name" value="IPMI_Swivel"/>
    <property type="match status" value="1"/>
</dbReference>
<evidence type="ECO:0000313" key="5">
    <source>
        <dbReference type="EMBL" id="SMP62812.1"/>
    </source>
</evidence>
<dbReference type="PANTHER" id="PTHR43345">
    <property type="entry name" value="3-ISOPROPYLMALATE DEHYDRATASE SMALL SUBUNIT 2-RELATED-RELATED"/>
    <property type="match status" value="1"/>
</dbReference>
<gene>
    <name evidence="3" type="primary">leuD</name>
    <name evidence="5" type="ORF">SAMN06296020_110100</name>
</gene>
<dbReference type="RefSeq" id="WP_283409886.1">
    <property type="nucleotide sequence ID" value="NZ_FXUF01000010.1"/>
</dbReference>
<accession>A0AA45WX59</accession>
<keyword evidence="3" id="KW-0100">Branched-chain amino acid biosynthesis</keyword>
<keyword evidence="2 3" id="KW-0456">Lyase</keyword>
<dbReference type="SUPFAM" id="SSF52016">
    <property type="entry name" value="LeuD/IlvD-like"/>
    <property type="match status" value="1"/>
</dbReference>
<comment type="subunit">
    <text evidence="3">Heterodimer of LeuC and LeuD.</text>
</comment>
<dbReference type="NCBIfam" id="TIGR02087">
    <property type="entry name" value="LEUD_arch"/>
    <property type="match status" value="1"/>
</dbReference>
<dbReference type="InterPro" id="IPR050075">
    <property type="entry name" value="LeuD"/>
</dbReference>
<dbReference type="GO" id="GO:0009098">
    <property type="term" value="P:L-leucine biosynthetic process"/>
    <property type="evidence" value="ECO:0007669"/>
    <property type="project" value="UniProtKB-UniRule"/>
</dbReference>
<evidence type="ECO:0000256" key="3">
    <source>
        <dbReference type="HAMAP-Rule" id="MF_01032"/>
    </source>
</evidence>
<sequence>MKIDKGTVHVVGDHIDTDQIYPGRYIEITNPAEIADHCLEGVDPALRGRMKPGDFVVAGQNFGCGSSREHAAITLLHAGVGAVVAESFARIFYRNAINLGLPVIVCPGVFQKVTEGDEISLDVAEGLLINHNTGETLKCEQLSTYVMEILSSGGIKPLFRKRLLEKND</sequence>
<dbReference type="HAMAP" id="MF_01032">
    <property type="entry name" value="LeuD_type2"/>
    <property type="match status" value="1"/>
</dbReference>
<dbReference type="PANTHER" id="PTHR43345:SF2">
    <property type="entry name" value="3-ISOPROPYLMALATE DEHYDRATASE SMALL SUBUNIT 1"/>
    <property type="match status" value="1"/>
</dbReference>
<comment type="function">
    <text evidence="3">Catalyzes the isomerization between 2-isopropylmalate and 3-isopropylmalate, via the formation of 2-isopropylmaleate.</text>
</comment>
<keyword evidence="3" id="KW-0432">Leucine biosynthesis</keyword>
<proteinExistence type="inferred from homology"/>
<dbReference type="Proteomes" id="UP001158066">
    <property type="component" value="Unassembled WGS sequence"/>
</dbReference>
<comment type="similarity">
    <text evidence="1 3">Belongs to the LeuD family. LeuD type 2 subfamily.</text>
</comment>
<dbReference type="AlphaFoldDB" id="A0AA45WX59"/>
<feature type="domain" description="Aconitase A/isopropylmalate dehydratase small subunit swivel" evidence="4">
    <location>
        <begin position="44"/>
        <end position="101"/>
    </location>
</feature>
<dbReference type="GO" id="GO:0003861">
    <property type="term" value="F:3-isopropylmalate dehydratase activity"/>
    <property type="evidence" value="ECO:0007669"/>
    <property type="project" value="UniProtKB-UniRule"/>
</dbReference>
<protein>
    <recommendedName>
        <fullName evidence="3">3-isopropylmalate dehydratase small subunit</fullName>
        <ecNumber evidence="3">4.2.1.33</ecNumber>
    </recommendedName>
    <alternativeName>
        <fullName evidence="3">Alpha-IPM isomerase</fullName>
        <shortName evidence="3">IPMI</shortName>
    </alternativeName>
    <alternativeName>
        <fullName evidence="3">Isopropylmalate isomerase</fullName>
    </alternativeName>
</protein>
<evidence type="ECO:0000259" key="4">
    <source>
        <dbReference type="Pfam" id="PF00694"/>
    </source>
</evidence>
<dbReference type="InterPro" id="IPR015928">
    <property type="entry name" value="Aconitase/3IPM_dehydase_swvl"/>
</dbReference>
<keyword evidence="3" id="KW-0028">Amino-acid biosynthesis</keyword>
<evidence type="ECO:0000313" key="6">
    <source>
        <dbReference type="Proteomes" id="UP001158066"/>
    </source>
</evidence>
<dbReference type="Gene3D" id="3.20.19.10">
    <property type="entry name" value="Aconitase, domain 4"/>
    <property type="match status" value="1"/>
</dbReference>
<dbReference type="InterPro" id="IPR011827">
    <property type="entry name" value="LeuD_type2/HacB/DmdB"/>
</dbReference>